<accession>A0A9D9EF63</accession>
<evidence type="ECO:0000256" key="1">
    <source>
        <dbReference type="SAM" id="SignalP"/>
    </source>
</evidence>
<sequence>MKRILIIAAMMLGLTLAASAQPKAIGLRMGYYMEASYQHTVNGSDFVEANFGTFGYNSMDISSTYNFMIAQPAWTSRGEWGFYAGPGLALGFFNGTTIAVQGQVGLEYTFWFPLQLSVDLKPQFGAWIGNHSSAYFKGGLYGFIPSISVRYRF</sequence>
<protein>
    <submittedName>
        <fullName evidence="2">Uncharacterized protein</fullName>
    </submittedName>
</protein>
<gene>
    <name evidence="2" type="ORF">IAC23_06990</name>
</gene>
<dbReference type="AlphaFoldDB" id="A0A9D9EF63"/>
<keyword evidence="1" id="KW-0732">Signal</keyword>
<proteinExistence type="predicted"/>
<evidence type="ECO:0000313" key="3">
    <source>
        <dbReference type="Proteomes" id="UP000823619"/>
    </source>
</evidence>
<dbReference type="EMBL" id="JADIMO010000087">
    <property type="protein sequence ID" value="MBO8445421.1"/>
    <property type="molecule type" value="Genomic_DNA"/>
</dbReference>
<organism evidence="2 3">
    <name type="scientific">Candidatus Cryptobacteroides merdavium</name>
    <dbReference type="NCBI Taxonomy" id="2840769"/>
    <lineage>
        <taxon>Bacteria</taxon>
        <taxon>Pseudomonadati</taxon>
        <taxon>Bacteroidota</taxon>
        <taxon>Bacteroidia</taxon>
        <taxon>Bacteroidales</taxon>
        <taxon>Candidatus Cryptobacteroides</taxon>
    </lineage>
</organism>
<feature type="chain" id="PRO_5039286484" evidence="1">
    <location>
        <begin position="21"/>
        <end position="153"/>
    </location>
</feature>
<name>A0A9D9EF63_9BACT</name>
<dbReference type="Proteomes" id="UP000823619">
    <property type="component" value="Unassembled WGS sequence"/>
</dbReference>
<comment type="caution">
    <text evidence="2">The sequence shown here is derived from an EMBL/GenBank/DDBJ whole genome shotgun (WGS) entry which is preliminary data.</text>
</comment>
<feature type="signal peptide" evidence="1">
    <location>
        <begin position="1"/>
        <end position="20"/>
    </location>
</feature>
<reference evidence="2" key="2">
    <citation type="journal article" date="2021" name="PeerJ">
        <title>Extensive microbial diversity within the chicken gut microbiome revealed by metagenomics and culture.</title>
        <authorList>
            <person name="Gilroy R."/>
            <person name="Ravi A."/>
            <person name="Getino M."/>
            <person name="Pursley I."/>
            <person name="Horton D.L."/>
            <person name="Alikhan N.F."/>
            <person name="Baker D."/>
            <person name="Gharbi K."/>
            <person name="Hall N."/>
            <person name="Watson M."/>
            <person name="Adriaenssens E.M."/>
            <person name="Foster-Nyarko E."/>
            <person name="Jarju S."/>
            <person name="Secka A."/>
            <person name="Antonio M."/>
            <person name="Oren A."/>
            <person name="Chaudhuri R.R."/>
            <person name="La Ragione R."/>
            <person name="Hildebrand F."/>
            <person name="Pallen M.J."/>
        </authorList>
    </citation>
    <scope>NUCLEOTIDE SEQUENCE</scope>
    <source>
        <strain evidence="2">D5-748</strain>
    </source>
</reference>
<evidence type="ECO:0000313" key="2">
    <source>
        <dbReference type="EMBL" id="MBO8445421.1"/>
    </source>
</evidence>
<reference evidence="2" key="1">
    <citation type="submission" date="2020-10" db="EMBL/GenBank/DDBJ databases">
        <authorList>
            <person name="Gilroy R."/>
        </authorList>
    </citation>
    <scope>NUCLEOTIDE SEQUENCE</scope>
    <source>
        <strain evidence="2">D5-748</strain>
    </source>
</reference>